<dbReference type="InterPro" id="IPR011050">
    <property type="entry name" value="Pectin_lyase_fold/virulence"/>
</dbReference>
<dbReference type="Gene3D" id="2.160.20.10">
    <property type="entry name" value="Single-stranded right-handed beta-helix, Pectin lyase-like"/>
    <property type="match status" value="1"/>
</dbReference>
<keyword evidence="3" id="KW-1185">Reference proteome</keyword>
<dbReference type="AlphaFoldDB" id="A0A066U326"/>
<feature type="compositionally biased region" description="Pro residues" evidence="1">
    <location>
        <begin position="120"/>
        <end position="145"/>
    </location>
</feature>
<protein>
    <submittedName>
        <fullName evidence="2">Uncharacterized protein</fullName>
    </submittedName>
</protein>
<comment type="caution">
    <text evidence="2">The sequence shown here is derived from an EMBL/GenBank/DDBJ whole genome shotgun (WGS) entry which is preliminary data.</text>
</comment>
<organism evidence="2 3">
    <name type="scientific">Amycolatopsis rifamycinica</name>
    <dbReference type="NCBI Taxonomy" id="287986"/>
    <lineage>
        <taxon>Bacteria</taxon>
        <taxon>Bacillati</taxon>
        <taxon>Actinomycetota</taxon>
        <taxon>Actinomycetes</taxon>
        <taxon>Pseudonocardiales</taxon>
        <taxon>Pseudonocardiaceae</taxon>
        <taxon>Amycolatopsis</taxon>
    </lineage>
</organism>
<feature type="region of interest" description="Disordered" evidence="1">
    <location>
        <begin position="115"/>
        <end position="145"/>
    </location>
</feature>
<sequence length="145" mass="15788">MRCPPTRSASCTAVVSNTRWENVRVEQTDNLIDLQEDSPPSWRTAKNIATIREAYFTNISSDVKKVVSLRGRNATINISGVHFTNFTVQGNPVTSRTDPDASWNINSYVSNITFATAPTSEPPTPTTTPTSEPPARPAPAPSATR</sequence>
<dbReference type="SUPFAM" id="SSF51126">
    <property type="entry name" value="Pectin lyase-like"/>
    <property type="match status" value="1"/>
</dbReference>
<evidence type="ECO:0000313" key="3">
    <source>
        <dbReference type="Proteomes" id="UP000027345"/>
    </source>
</evidence>
<evidence type="ECO:0000256" key="1">
    <source>
        <dbReference type="SAM" id="MobiDB-lite"/>
    </source>
</evidence>
<accession>A0A066U326</accession>
<evidence type="ECO:0000313" key="2">
    <source>
        <dbReference type="EMBL" id="KDN21851.1"/>
    </source>
</evidence>
<dbReference type="STRING" id="287986.DV20_13050"/>
<name>A0A066U326_9PSEU</name>
<dbReference type="EMBL" id="JMQI01000026">
    <property type="protein sequence ID" value="KDN21851.1"/>
    <property type="molecule type" value="Genomic_DNA"/>
</dbReference>
<gene>
    <name evidence="2" type="ORF">DV20_13050</name>
</gene>
<proteinExistence type="predicted"/>
<dbReference type="InterPro" id="IPR012334">
    <property type="entry name" value="Pectin_lyas_fold"/>
</dbReference>
<reference evidence="2 3" key="1">
    <citation type="submission" date="2014-05" db="EMBL/GenBank/DDBJ databases">
        <title>Draft genome sequence of Amycolatopsis rifamycinica DSM 46095.</title>
        <authorList>
            <person name="Lal R."/>
            <person name="Saxena A."/>
            <person name="Kumari R."/>
            <person name="Mukherjee U."/>
            <person name="Singh P."/>
            <person name="Sangwan N."/>
            <person name="Mahato N.K."/>
        </authorList>
    </citation>
    <scope>NUCLEOTIDE SEQUENCE [LARGE SCALE GENOMIC DNA]</scope>
    <source>
        <strain evidence="2 3">DSM 46095</strain>
    </source>
</reference>
<dbReference type="Proteomes" id="UP000027345">
    <property type="component" value="Unassembled WGS sequence"/>
</dbReference>